<comment type="caution">
    <text evidence="3">The sequence shown here is derived from an EMBL/GenBank/DDBJ whole genome shotgun (WGS) entry which is preliminary data.</text>
</comment>
<dbReference type="EMBL" id="JBHGCJ010000003">
    <property type="protein sequence ID" value="MFG6108636.1"/>
    <property type="molecule type" value="Genomic_DNA"/>
</dbReference>
<sequence>MSVVFPRCALLAIALFSAGASAAPGAIEPLLERSPNVTFTQGGSDGKLVFRGQLQQFANGDTLLRVGEGEGQPVLLILCSQQGWINPVGETGSGKRLAGKDLQALRMMQYMGTLTGVAMVQGIGGETLQVPSSGAAVASTGSNPWAYGREQFTVSTRHVAGQGLQVRAVKTSHGATAAADDPDATFSTADDRQARLAELEPVGTWRELVIADGERPASVPAAMSLRGWLPSAPGGKAVATVGEGRSACNAE</sequence>
<feature type="region of interest" description="Disordered" evidence="1">
    <location>
        <begin position="232"/>
        <end position="251"/>
    </location>
</feature>
<evidence type="ECO:0000313" key="3">
    <source>
        <dbReference type="EMBL" id="MFG6108636.1"/>
    </source>
</evidence>
<organism evidence="3 4">
    <name type="scientific">Stenotrophomonas nematodicola</name>
    <dbReference type="NCBI Taxonomy" id="2656746"/>
    <lineage>
        <taxon>Bacteria</taxon>
        <taxon>Pseudomonadati</taxon>
        <taxon>Pseudomonadota</taxon>
        <taxon>Gammaproteobacteria</taxon>
        <taxon>Lysobacterales</taxon>
        <taxon>Lysobacteraceae</taxon>
        <taxon>Stenotrophomonas</taxon>
    </lineage>
</organism>
<keyword evidence="2" id="KW-0732">Signal</keyword>
<feature type="chain" id="PRO_5046205580" description="Secreted protein" evidence="2">
    <location>
        <begin position="23"/>
        <end position="251"/>
    </location>
</feature>
<dbReference type="RefSeq" id="WP_394161908.1">
    <property type="nucleotide sequence ID" value="NZ_JBHGCJ010000003.1"/>
</dbReference>
<evidence type="ECO:0000256" key="2">
    <source>
        <dbReference type="SAM" id="SignalP"/>
    </source>
</evidence>
<accession>A0ABW7CWY4</accession>
<evidence type="ECO:0000256" key="1">
    <source>
        <dbReference type="SAM" id="MobiDB-lite"/>
    </source>
</evidence>
<feature type="signal peptide" evidence="2">
    <location>
        <begin position="1"/>
        <end position="22"/>
    </location>
</feature>
<proteinExistence type="predicted"/>
<dbReference type="Proteomes" id="UP001605261">
    <property type="component" value="Unassembled WGS sequence"/>
</dbReference>
<protein>
    <recommendedName>
        <fullName evidence="5">Secreted protein</fullName>
    </recommendedName>
</protein>
<evidence type="ECO:0008006" key="5">
    <source>
        <dbReference type="Google" id="ProtNLM"/>
    </source>
</evidence>
<evidence type="ECO:0000313" key="4">
    <source>
        <dbReference type="Proteomes" id="UP001605261"/>
    </source>
</evidence>
<reference evidence="3 4" key="1">
    <citation type="submission" date="2024-09" db="EMBL/GenBank/DDBJ databases">
        <authorList>
            <consortium name="All-Russian atlas of soil microorganisms"/>
            <consortium name="as a basis for the search for new antimicrobial producers and enzymes with unique properties"/>
            <person name="Sokolova E.A."/>
            <person name="Voronina E.N."/>
        </authorList>
    </citation>
    <scope>NUCLEOTIDE SEQUENCE [LARGE SCALE GENOMIC DNA]</scope>
    <source>
        <strain evidence="3 4">AF-22b-331.1</strain>
    </source>
</reference>
<keyword evidence="4" id="KW-1185">Reference proteome</keyword>
<name>A0ABW7CWY4_9GAMM</name>
<gene>
    <name evidence="3" type="ORF">ACEU0G_002626</name>
</gene>